<evidence type="ECO:0000256" key="2">
    <source>
        <dbReference type="ARBA" id="ARBA00012369"/>
    </source>
</evidence>
<dbReference type="EC" id="3.1.4.12" evidence="2"/>
<feature type="domain" description="Endonuclease/exonuclease/phosphatase" evidence="6">
    <location>
        <begin position="55"/>
        <end position="235"/>
    </location>
</feature>
<evidence type="ECO:0000313" key="7">
    <source>
        <dbReference type="EMBL" id="CAH0476300.1"/>
    </source>
</evidence>
<keyword evidence="3 5" id="KW-0732">Signal</keyword>
<evidence type="ECO:0000313" key="8">
    <source>
        <dbReference type="Proteomes" id="UP001160483"/>
    </source>
</evidence>
<dbReference type="PANTHER" id="PTHR16320">
    <property type="entry name" value="SPHINGOMYELINASE FAMILY MEMBER"/>
    <property type="match status" value="1"/>
</dbReference>
<dbReference type="InterPro" id="IPR005135">
    <property type="entry name" value="Endo/exonuclease/phosphatase"/>
</dbReference>
<feature type="signal peptide" evidence="5">
    <location>
        <begin position="1"/>
        <end position="19"/>
    </location>
</feature>
<dbReference type="SUPFAM" id="SSF56219">
    <property type="entry name" value="DNase I-like"/>
    <property type="match status" value="1"/>
</dbReference>
<feature type="chain" id="PRO_5043773465" description="sphingomyelin phosphodiesterase" evidence="5">
    <location>
        <begin position="20"/>
        <end position="416"/>
    </location>
</feature>
<comment type="similarity">
    <text evidence="1">Belongs to the neutral sphingomyelinase family.</text>
</comment>
<evidence type="ECO:0000259" key="6">
    <source>
        <dbReference type="Pfam" id="PF03372"/>
    </source>
</evidence>
<evidence type="ECO:0000256" key="5">
    <source>
        <dbReference type="SAM" id="SignalP"/>
    </source>
</evidence>
<dbReference type="CDD" id="cd09078">
    <property type="entry name" value="nSMase"/>
    <property type="match status" value="1"/>
</dbReference>
<dbReference type="Pfam" id="PF03372">
    <property type="entry name" value="Exo_endo_phos"/>
    <property type="match status" value="1"/>
</dbReference>
<evidence type="ECO:0000256" key="4">
    <source>
        <dbReference type="ARBA" id="ARBA00022801"/>
    </source>
</evidence>
<evidence type="ECO:0000256" key="1">
    <source>
        <dbReference type="ARBA" id="ARBA00006335"/>
    </source>
</evidence>
<dbReference type="AlphaFoldDB" id="A0AAU9KSI4"/>
<comment type="caution">
    <text evidence="7">The sequence shown here is derived from an EMBL/GenBank/DDBJ whole genome shotgun (WGS) entry which is preliminary data.</text>
</comment>
<proteinExistence type="inferred from homology"/>
<keyword evidence="4" id="KW-0378">Hydrolase</keyword>
<dbReference type="GO" id="GO:0004767">
    <property type="term" value="F:sphingomyelin phosphodiesterase activity"/>
    <property type="evidence" value="ECO:0007669"/>
    <property type="project" value="UniProtKB-EC"/>
</dbReference>
<dbReference type="InterPro" id="IPR017766">
    <property type="entry name" value="Sphingomyelinase/PLipase_C"/>
</dbReference>
<dbReference type="PANTHER" id="PTHR16320:SF23">
    <property type="entry name" value="SPHINGOMYELINASE C 1"/>
    <property type="match status" value="1"/>
</dbReference>
<dbReference type="Proteomes" id="UP001160483">
    <property type="component" value="Unassembled WGS sequence"/>
</dbReference>
<dbReference type="GO" id="GO:0005576">
    <property type="term" value="C:extracellular region"/>
    <property type="evidence" value="ECO:0007669"/>
    <property type="project" value="InterPro"/>
</dbReference>
<reference evidence="7" key="1">
    <citation type="submission" date="2021-11" db="EMBL/GenBank/DDBJ databases">
        <authorList>
            <person name="Islam A."/>
            <person name="Islam S."/>
            <person name="Flora M.S."/>
            <person name="Rahman M."/>
            <person name="Ziaur R.M."/>
            <person name="Epstein J.H."/>
            <person name="Hassan M."/>
            <person name="Klassen M."/>
            <person name="Woodard K."/>
            <person name="Webb A."/>
            <person name="Webby R.J."/>
            <person name="El Zowalaty M.E."/>
        </authorList>
    </citation>
    <scope>NUCLEOTIDE SEQUENCE</scope>
    <source>
        <strain evidence="7">Pbs3</strain>
    </source>
</reference>
<gene>
    <name evidence="7" type="ORF">PBS003_LOCUS3086</name>
</gene>
<name>A0AAU9KSI4_9STRA</name>
<organism evidence="7 8">
    <name type="scientific">Peronospora belbahrii</name>
    <dbReference type="NCBI Taxonomy" id="622444"/>
    <lineage>
        <taxon>Eukaryota</taxon>
        <taxon>Sar</taxon>
        <taxon>Stramenopiles</taxon>
        <taxon>Oomycota</taxon>
        <taxon>Peronosporomycetes</taxon>
        <taxon>Peronosporales</taxon>
        <taxon>Peronosporaceae</taxon>
        <taxon>Peronospora</taxon>
    </lineage>
</organism>
<dbReference type="EMBL" id="CAKKTJ010000147">
    <property type="protein sequence ID" value="CAH0476300.1"/>
    <property type="molecule type" value="Genomic_DNA"/>
</dbReference>
<dbReference type="Gene3D" id="3.60.10.10">
    <property type="entry name" value="Endonuclease/exonuclease/phosphatase"/>
    <property type="match status" value="1"/>
</dbReference>
<accession>A0AAU9KSI4</accession>
<protein>
    <recommendedName>
        <fullName evidence="2">sphingomyelin phosphodiesterase</fullName>
        <ecNumber evidence="2">3.1.4.12</ecNumber>
    </recommendedName>
</protein>
<dbReference type="InterPro" id="IPR038772">
    <property type="entry name" value="Sph/SMPD2-like"/>
</dbReference>
<sequence length="416" mass="47085">MPLALLTLVPSLLLYAVQGHFHVDEMIGNVPVWSSRVTPYHVKSAPDSTISFEVLQYNLFGRPYEVSKDGQSERLQRVPESLHQISPTIDVVTLAEADIKTERNEMLAQFQKFGFNYSTTILHDPDPFTSLLNGGVMVVSKWPIIREAQHVYHNACHYSDCLAAKGVKYARLLKTVNDTHKIFNVFATHMQAWSTPEGRADRIQQAKQMRQFIDAIGIPYHEPLIFAGDFNVDNHTFGNEVAHLVELLQANEPRQIGKQVFTSDPHTNVLVGRDGAAISNKCFAQYVQNWGPATDSVFYPSLLTRTTCGVHTEITEPDLDNMCYCPCCPLEWLDYVLYGKAPYQQPSTVPTLQAFVNQVPRFTVDWTGVKRIMKMALIDLSDHYPVHGKFEFPLTRGQGKDDDPFDVPFGRLLNRQ</sequence>
<dbReference type="InterPro" id="IPR036691">
    <property type="entry name" value="Endo/exonu/phosph_ase_sf"/>
</dbReference>
<evidence type="ECO:0000256" key="3">
    <source>
        <dbReference type="ARBA" id="ARBA00022729"/>
    </source>
</evidence>